<accession>A0A158HRW4</accession>
<dbReference type="AlphaFoldDB" id="A0A158HRW4"/>
<feature type="signal peptide" evidence="1">
    <location>
        <begin position="1"/>
        <end position="34"/>
    </location>
</feature>
<dbReference type="OrthoDB" id="9115047at2"/>
<dbReference type="RefSeq" id="WP_062088959.1">
    <property type="nucleotide sequence ID" value="NZ_FCOK02000033.1"/>
</dbReference>
<organism evidence="2 3">
    <name type="scientific">Caballeronia udeis</name>
    <dbReference type="NCBI Taxonomy" id="1232866"/>
    <lineage>
        <taxon>Bacteria</taxon>
        <taxon>Pseudomonadati</taxon>
        <taxon>Pseudomonadota</taxon>
        <taxon>Betaproteobacteria</taxon>
        <taxon>Burkholderiales</taxon>
        <taxon>Burkholderiaceae</taxon>
        <taxon>Caballeronia</taxon>
    </lineage>
</organism>
<evidence type="ECO:0008006" key="4">
    <source>
        <dbReference type="Google" id="ProtNLM"/>
    </source>
</evidence>
<evidence type="ECO:0000313" key="3">
    <source>
        <dbReference type="Proteomes" id="UP000054683"/>
    </source>
</evidence>
<name>A0A158HRW4_9BURK</name>
<dbReference type="EMBL" id="FCOK02000033">
    <property type="protein sequence ID" value="SAL46420.1"/>
    <property type="molecule type" value="Genomic_DNA"/>
</dbReference>
<reference evidence="2 3" key="1">
    <citation type="submission" date="2016-01" db="EMBL/GenBank/DDBJ databases">
        <authorList>
            <person name="Oliw E.H."/>
        </authorList>
    </citation>
    <scope>NUCLEOTIDE SEQUENCE [LARGE SCALE GENOMIC DNA]</scope>
    <source>
        <strain evidence="2">LMG 27134</strain>
    </source>
</reference>
<protein>
    <recommendedName>
        <fullName evidence="4">Lipoprotein</fullName>
    </recommendedName>
</protein>
<evidence type="ECO:0000313" key="2">
    <source>
        <dbReference type="EMBL" id="SAL46420.1"/>
    </source>
</evidence>
<sequence length="203" mass="22293">MTYASGKWNLKHVQLRALLIAGFALGSSIFPAAAQANATTSGEEICLPKGTYPLTGGGATRFSHDQTCFSRPVTSTFAWEKKIPRANKSAVDQFNGARVVRYDYHDALYQCAKRHMRLPAVDELIALFVYANTGNNAASENKYAIVAPENDSRYPGGLHGWGGSTTYWSHTFAGRGFHKVVNLKSGRVSIYYDSRTSYVSCVH</sequence>
<gene>
    <name evidence="2" type="ORF">AWB69_04673</name>
</gene>
<evidence type="ECO:0000256" key="1">
    <source>
        <dbReference type="SAM" id="SignalP"/>
    </source>
</evidence>
<feature type="chain" id="PRO_5008501838" description="Lipoprotein" evidence="1">
    <location>
        <begin position="35"/>
        <end position="203"/>
    </location>
</feature>
<keyword evidence="1" id="KW-0732">Signal</keyword>
<proteinExistence type="predicted"/>
<dbReference type="Proteomes" id="UP000054683">
    <property type="component" value="Unassembled WGS sequence"/>
</dbReference>